<evidence type="ECO:0000313" key="2">
    <source>
        <dbReference type="Proteomes" id="UP000886520"/>
    </source>
</evidence>
<dbReference type="EMBL" id="JABFUD020000009">
    <property type="protein sequence ID" value="KAI5075767.1"/>
    <property type="molecule type" value="Genomic_DNA"/>
</dbReference>
<organism evidence="1 2">
    <name type="scientific">Adiantum capillus-veneris</name>
    <name type="common">Maidenhair fern</name>
    <dbReference type="NCBI Taxonomy" id="13818"/>
    <lineage>
        <taxon>Eukaryota</taxon>
        <taxon>Viridiplantae</taxon>
        <taxon>Streptophyta</taxon>
        <taxon>Embryophyta</taxon>
        <taxon>Tracheophyta</taxon>
        <taxon>Polypodiopsida</taxon>
        <taxon>Polypodiidae</taxon>
        <taxon>Polypodiales</taxon>
        <taxon>Pteridineae</taxon>
        <taxon>Pteridaceae</taxon>
        <taxon>Vittarioideae</taxon>
        <taxon>Adiantum</taxon>
    </lineage>
</organism>
<sequence>MGVRRGEASAIGMLPRRGALIGQLLCLCAAKFFHARRLEGLLSCARNLCSFSAWESWRVLDGSHHEGGSGLWSARKVYRVRGLLLLLSPFVPVAACWTECRACKI</sequence>
<comment type="caution">
    <text evidence="1">The sequence shown here is derived from an EMBL/GenBank/DDBJ whole genome shotgun (WGS) entry which is preliminary data.</text>
</comment>
<gene>
    <name evidence="1" type="ORF">GOP47_0009843</name>
</gene>
<name>A0A9D4UXW0_ADICA</name>
<dbReference type="AlphaFoldDB" id="A0A9D4UXW0"/>
<keyword evidence="2" id="KW-1185">Reference proteome</keyword>
<dbReference type="Proteomes" id="UP000886520">
    <property type="component" value="Chromosome 9"/>
</dbReference>
<protein>
    <submittedName>
        <fullName evidence="1">Uncharacterized protein</fullName>
    </submittedName>
</protein>
<evidence type="ECO:0000313" key="1">
    <source>
        <dbReference type="EMBL" id="KAI5075767.1"/>
    </source>
</evidence>
<accession>A0A9D4UXW0</accession>
<reference evidence="1" key="1">
    <citation type="submission" date="2021-01" db="EMBL/GenBank/DDBJ databases">
        <title>Adiantum capillus-veneris genome.</title>
        <authorList>
            <person name="Fang Y."/>
            <person name="Liao Q."/>
        </authorList>
    </citation>
    <scope>NUCLEOTIDE SEQUENCE</scope>
    <source>
        <strain evidence="1">H3</strain>
        <tissue evidence="1">Leaf</tissue>
    </source>
</reference>
<proteinExistence type="predicted"/>